<accession>A0AAW1PDX6</accession>
<evidence type="ECO:0000313" key="3">
    <source>
        <dbReference type="Proteomes" id="UP001489004"/>
    </source>
</evidence>
<organism evidence="2 3">
    <name type="scientific">[Myrmecia] bisecta</name>
    <dbReference type="NCBI Taxonomy" id="41462"/>
    <lineage>
        <taxon>Eukaryota</taxon>
        <taxon>Viridiplantae</taxon>
        <taxon>Chlorophyta</taxon>
        <taxon>core chlorophytes</taxon>
        <taxon>Trebouxiophyceae</taxon>
        <taxon>Trebouxiales</taxon>
        <taxon>Trebouxiaceae</taxon>
        <taxon>Myrmecia</taxon>
    </lineage>
</organism>
<dbReference type="Proteomes" id="UP001489004">
    <property type="component" value="Unassembled WGS sequence"/>
</dbReference>
<feature type="compositionally biased region" description="Polar residues" evidence="1">
    <location>
        <begin position="11"/>
        <end position="20"/>
    </location>
</feature>
<reference evidence="2 3" key="1">
    <citation type="journal article" date="2024" name="Nat. Commun.">
        <title>Phylogenomics reveals the evolutionary origins of lichenization in chlorophyte algae.</title>
        <authorList>
            <person name="Puginier C."/>
            <person name="Libourel C."/>
            <person name="Otte J."/>
            <person name="Skaloud P."/>
            <person name="Haon M."/>
            <person name="Grisel S."/>
            <person name="Petersen M."/>
            <person name="Berrin J.G."/>
            <person name="Delaux P.M."/>
            <person name="Dal Grande F."/>
            <person name="Keller J."/>
        </authorList>
    </citation>
    <scope>NUCLEOTIDE SEQUENCE [LARGE SCALE GENOMIC DNA]</scope>
    <source>
        <strain evidence="2 3">SAG 2043</strain>
    </source>
</reference>
<feature type="compositionally biased region" description="Basic and acidic residues" evidence="1">
    <location>
        <begin position="1"/>
        <end position="10"/>
    </location>
</feature>
<gene>
    <name evidence="2" type="ORF">WJX72_007617</name>
</gene>
<feature type="region of interest" description="Disordered" evidence="1">
    <location>
        <begin position="1"/>
        <end position="20"/>
    </location>
</feature>
<keyword evidence="3" id="KW-1185">Reference proteome</keyword>
<dbReference type="AlphaFoldDB" id="A0AAW1PDX6"/>
<protein>
    <submittedName>
        <fullName evidence="2">Uncharacterized protein</fullName>
    </submittedName>
</protein>
<evidence type="ECO:0000256" key="1">
    <source>
        <dbReference type="SAM" id="MobiDB-lite"/>
    </source>
</evidence>
<name>A0AAW1PDX6_9CHLO</name>
<proteinExistence type="predicted"/>
<sequence length="269" mass="29685">MQQGCGKEKSSLLSRTPESTSRYEQIDHDWLFAKIDNDDVIFDAVEVNETVDNILSLLPGRSAGKRVVINEVEDDASSVESIGFEANEHMRAADAGMHQEEMMSDFGGVLASLLADPGVQQACVKALRRDPAFEQLLDRHTPQLEYPCEVNMNSFLPPAAKVADRLGEQEDVRNPIEVLLQTLSNVFGAVGHELEQAGKAMGKFLVGLGYSLHQLLGRPFTGQAPSTAPARDNMARDIWHKRLIKAACVVMAVLIFKRVHKVNFVWTSA</sequence>
<evidence type="ECO:0000313" key="2">
    <source>
        <dbReference type="EMBL" id="KAK9811646.1"/>
    </source>
</evidence>
<comment type="caution">
    <text evidence="2">The sequence shown here is derived from an EMBL/GenBank/DDBJ whole genome shotgun (WGS) entry which is preliminary data.</text>
</comment>
<dbReference type="EMBL" id="JALJOR010000009">
    <property type="protein sequence ID" value="KAK9811646.1"/>
    <property type="molecule type" value="Genomic_DNA"/>
</dbReference>